<dbReference type="Proteomes" id="UP000189705">
    <property type="component" value="Unplaced"/>
</dbReference>
<organism evidence="2 3">
    <name type="scientific">Alligator sinensis</name>
    <name type="common">Chinese alligator</name>
    <dbReference type="NCBI Taxonomy" id="38654"/>
    <lineage>
        <taxon>Eukaryota</taxon>
        <taxon>Metazoa</taxon>
        <taxon>Chordata</taxon>
        <taxon>Craniata</taxon>
        <taxon>Vertebrata</taxon>
        <taxon>Euteleostomi</taxon>
        <taxon>Archelosauria</taxon>
        <taxon>Archosauria</taxon>
        <taxon>Crocodylia</taxon>
        <taxon>Alligatoridae</taxon>
        <taxon>Alligatorinae</taxon>
        <taxon>Alligator</taxon>
    </lineage>
</organism>
<dbReference type="KEGG" id="asn:102372823"/>
<evidence type="ECO:0000313" key="3">
    <source>
        <dbReference type="RefSeq" id="XP_006028718.2"/>
    </source>
</evidence>
<proteinExistence type="predicted"/>
<dbReference type="InterPro" id="IPR029361">
    <property type="entry name" value="SPMIP9"/>
</dbReference>
<accession>A0A1U7SDS6</accession>
<dbReference type="RefSeq" id="XP_006028718.2">
    <property type="nucleotide sequence ID" value="XM_006028656.2"/>
</dbReference>
<dbReference type="AlphaFoldDB" id="A0A1U7SDS6"/>
<dbReference type="Pfam" id="PF15217">
    <property type="entry name" value="TSC21"/>
    <property type="match status" value="1"/>
</dbReference>
<name>A0A1U7SDS6_ALLSI</name>
<evidence type="ECO:0000256" key="1">
    <source>
        <dbReference type="SAM" id="MobiDB-lite"/>
    </source>
</evidence>
<sequence length="316" mass="35705">MEEVMRTLSGSKTPVSLDMYQSSYMTDYRPYGDYRQSTVHSQKVKSAETQQDISDSAAPLEYQPTDNTVGQRRGTTEEPRLKAANGSGDKLKKSHVGNSCGSESFQTVQDQRKYFNSSLPNAESYLPRYYPSTNHKDKLRRTQTPSPLEKVAFYPQSPPTAVQSSGKEAPQGPALCNQEPGHSWDSYQQFIQETCRARQRTAKQNKSRILGSSVFREERFNIDKRSTYSTDFKSWSGGYDGQCTAHRNVSNILFQDGCHNQNPWISEYKDNYSVFLQRLNWPSHNSISGLCSPVKPFSHLSHGLSPQKPIAVNTAF</sequence>
<reference evidence="3" key="1">
    <citation type="submission" date="2025-08" db="UniProtKB">
        <authorList>
            <consortium name="RefSeq"/>
        </authorList>
    </citation>
    <scope>IDENTIFICATION</scope>
</reference>
<dbReference type="InParanoid" id="A0A1U7SDS6"/>
<evidence type="ECO:0000313" key="2">
    <source>
        <dbReference type="Proteomes" id="UP000189705"/>
    </source>
</evidence>
<feature type="region of interest" description="Disordered" evidence="1">
    <location>
        <begin position="123"/>
        <end position="142"/>
    </location>
</feature>
<keyword evidence="2" id="KW-1185">Reference proteome</keyword>
<protein>
    <submittedName>
        <fullName evidence="3">Uncharacterized protein LOC102372823</fullName>
    </submittedName>
</protein>
<gene>
    <name evidence="3" type="primary">LOC102372823</name>
</gene>
<dbReference type="GeneID" id="102372823"/>
<feature type="region of interest" description="Disordered" evidence="1">
    <location>
        <begin position="36"/>
        <end position="102"/>
    </location>
</feature>
<feature type="region of interest" description="Disordered" evidence="1">
    <location>
        <begin position="154"/>
        <end position="179"/>
    </location>
</feature>